<sequence length="360" mass="40126">MKKIYITALFLLGLLIVPLDSSTSAASFKDVESTHWAYKEISFLSSKGIVQGYTNGRFGVNDSITVTQGMLMVERVVKKKVPSRMMGGDGKKALTRGEVAVLLDGAFDFNTGAVFPFYDLEQTSPYVKAINNLTSNQIAFGYPDGSYRPEEPVTRAQFSALLARVLDTQFRKVDVMVPTVKQRILVKSTSLNKAQVQLQELDGANWTNVQTYEALIGKNGTGKTKEGDGKTPIGAYSLGTAFGWGEALPNLQYPFKKATSNDYWVDDVKSKDYNKWVTYSGNPSQRWSSFERMNHPLYKYGVVIRYNEDPIIAGKGSAIFLHMKNSTTKYTLGCIALNEQDLITLIKWLNEDKNPKIVIL</sequence>
<dbReference type="GO" id="GO:0009252">
    <property type="term" value="P:peptidoglycan biosynthetic process"/>
    <property type="evidence" value="ECO:0007669"/>
    <property type="project" value="UniProtKB-KW"/>
</dbReference>
<evidence type="ECO:0000256" key="2">
    <source>
        <dbReference type="PROSITE-ProRule" id="PRU01373"/>
    </source>
</evidence>
<keyword evidence="1 3" id="KW-0732">Signal</keyword>
<evidence type="ECO:0000259" key="5">
    <source>
        <dbReference type="PROSITE" id="PS52029"/>
    </source>
</evidence>
<dbReference type="GO" id="GO:0071555">
    <property type="term" value="P:cell wall organization"/>
    <property type="evidence" value="ECO:0007669"/>
    <property type="project" value="UniProtKB-UniRule"/>
</dbReference>
<dbReference type="GO" id="GO:0016740">
    <property type="term" value="F:transferase activity"/>
    <property type="evidence" value="ECO:0007669"/>
    <property type="project" value="InterPro"/>
</dbReference>
<keyword evidence="2" id="KW-0961">Cell wall biogenesis/degradation</keyword>
<keyword evidence="2" id="KW-0573">Peptidoglycan synthesis</keyword>
<dbReference type="Proteomes" id="UP000682111">
    <property type="component" value="Unassembled WGS sequence"/>
</dbReference>
<dbReference type="InterPro" id="IPR001119">
    <property type="entry name" value="SLH_dom"/>
</dbReference>
<accession>A0A919WLS9</accession>
<proteinExistence type="predicted"/>
<evidence type="ECO:0000256" key="3">
    <source>
        <dbReference type="SAM" id="SignalP"/>
    </source>
</evidence>
<feature type="signal peptide" evidence="3">
    <location>
        <begin position="1"/>
        <end position="26"/>
    </location>
</feature>
<feature type="domain" description="SLH" evidence="4">
    <location>
        <begin position="24"/>
        <end position="87"/>
    </location>
</feature>
<dbReference type="InterPro" id="IPR005490">
    <property type="entry name" value="LD_TPept_cat_dom"/>
</dbReference>
<comment type="pathway">
    <text evidence="2">Cell wall biogenesis; peptidoglycan biosynthesis.</text>
</comment>
<evidence type="ECO:0000259" key="4">
    <source>
        <dbReference type="PROSITE" id="PS51272"/>
    </source>
</evidence>
<dbReference type="GO" id="GO:0008360">
    <property type="term" value="P:regulation of cell shape"/>
    <property type="evidence" value="ECO:0007669"/>
    <property type="project" value="UniProtKB-UniRule"/>
</dbReference>
<dbReference type="PROSITE" id="PS51272">
    <property type="entry name" value="SLH"/>
    <property type="match status" value="2"/>
</dbReference>
<dbReference type="PROSITE" id="PS52029">
    <property type="entry name" value="LD_TPASE"/>
    <property type="match status" value="1"/>
</dbReference>
<dbReference type="EMBL" id="BORC01000010">
    <property type="protein sequence ID" value="GIN64089.1"/>
    <property type="molecule type" value="Genomic_DNA"/>
</dbReference>
<keyword evidence="2" id="KW-0133">Cell shape</keyword>
<evidence type="ECO:0000313" key="6">
    <source>
        <dbReference type="EMBL" id="GIN64089.1"/>
    </source>
</evidence>
<protein>
    <submittedName>
        <fullName evidence="6">Uncharacterized protein</fullName>
    </submittedName>
</protein>
<comment type="caution">
    <text evidence="6">The sequence shown here is derived from an EMBL/GenBank/DDBJ whole genome shotgun (WGS) entry which is preliminary data.</text>
</comment>
<dbReference type="PANTHER" id="PTHR38589:SF1">
    <property type="entry name" value="BLR0621 PROTEIN"/>
    <property type="match status" value="1"/>
</dbReference>
<evidence type="ECO:0000313" key="7">
    <source>
        <dbReference type="Proteomes" id="UP000682111"/>
    </source>
</evidence>
<feature type="domain" description="SLH" evidence="4">
    <location>
        <begin position="113"/>
        <end position="176"/>
    </location>
</feature>
<gene>
    <name evidence="6" type="ORF">J27TS8_40820</name>
</gene>
<feature type="active site" description="Proton donor/acceptor" evidence="2">
    <location>
        <position position="322"/>
    </location>
</feature>
<feature type="domain" description="L,D-TPase catalytic" evidence="5">
    <location>
        <begin position="185"/>
        <end position="360"/>
    </location>
</feature>
<dbReference type="PANTHER" id="PTHR38589">
    <property type="entry name" value="BLR0621 PROTEIN"/>
    <property type="match status" value="1"/>
</dbReference>
<dbReference type="RefSeq" id="WP_095311900.1">
    <property type="nucleotide sequence ID" value="NZ_BORC01000010.1"/>
</dbReference>
<dbReference type="Pfam" id="PF00395">
    <property type="entry name" value="SLH"/>
    <property type="match status" value="2"/>
</dbReference>
<evidence type="ECO:0000256" key="1">
    <source>
        <dbReference type="ARBA" id="ARBA00022729"/>
    </source>
</evidence>
<name>A0A919WLS9_9BACI</name>
<organism evidence="6 7">
    <name type="scientific">Robertmurraya siralis</name>
    <dbReference type="NCBI Taxonomy" id="77777"/>
    <lineage>
        <taxon>Bacteria</taxon>
        <taxon>Bacillati</taxon>
        <taxon>Bacillota</taxon>
        <taxon>Bacilli</taxon>
        <taxon>Bacillales</taxon>
        <taxon>Bacillaceae</taxon>
        <taxon>Robertmurraya</taxon>
    </lineage>
</organism>
<dbReference type="CDD" id="cd16913">
    <property type="entry name" value="YkuD_like"/>
    <property type="match status" value="1"/>
</dbReference>
<reference evidence="6" key="1">
    <citation type="submission" date="2021-03" db="EMBL/GenBank/DDBJ databases">
        <title>Antimicrobial resistance genes in bacteria isolated from Japanese honey, and their potential for conferring macrolide and lincosamide resistance in the American foulbrood pathogen Paenibacillus larvae.</title>
        <authorList>
            <person name="Okamoto M."/>
            <person name="Kumagai M."/>
            <person name="Kanamori H."/>
            <person name="Takamatsu D."/>
        </authorList>
    </citation>
    <scope>NUCLEOTIDE SEQUENCE</scope>
    <source>
        <strain evidence="6">J27TS8</strain>
    </source>
</reference>
<keyword evidence="7" id="KW-1185">Reference proteome</keyword>
<dbReference type="AlphaFoldDB" id="A0A919WLS9"/>
<feature type="chain" id="PRO_5038100486" evidence="3">
    <location>
        <begin position="27"/>
        <end position="360"/>
    </location>
</feature>
<feature type="active site" description="Nucleophile" evidence="2">
    <location>
        <position position="334"/>
    </location>
</feature>
<dbReference type="Pfam" id="PF03734">
    <property type="entry name" value="YkuD"/>
    <property type="match status" value="1"/>
</dbReference>